<organism evidence="14 15">
    <name type="scientific">Chiloscyllium punctatum</name>
    <name type="common">Brownbanded bambooshark</name>
    <name type="synonym">Hemiscyllium punctatum</name>
    <dbReference type="NCBI Taxonomy" id="137246"/>
    <lineage>
        <taxon>Eukaryota</taxon>
        <taxon>Metazoa</taxon>
        <taxon>Chordata</taxon>
        <taxon>Craniata</taxon>
        <taxon>Vertebrata</taxon>
        <taxon>Chondrichthyes</taxon>
        <taxon>Elasmobranchii</taxon>
        <taxon>Galeomorphii</taxon>
        <taxon>Galeoidea</taxon>
        <taxon>Orectolobiformes</taxon>
        <taxon>Hemiscylliidae</taxon>
        <taxon>Chiloscyllium</taxon>
    </lineage>
</organism>
<feature type="binding site" evidence="11">
    <location>
        <position position="25"/>
    </location>
    <ligand>
        <name>a 1,2-diacyl-sn-glycero-3-phospho-(1D-myo-inositol-3,4,5-trisphosphate)</name>
        <dbReference type="ChEBI" id="CHEBI:57836"/>
    </ligand>
</feature>
<comment type="subunit">
    <text evidence="10">Adaptor protein complex 2 (AP-2) is a heterotetramer composed of two large adaptins (alpha-type subunit AP2A1 or AP2A2 and beta-type subunit AP2B1), a medium adaptin (mu-type subunit AP2M1) and a small adaptin (sigma-type subunit AP2S1).</text>
</comment>
<evidence type="ECO:0000256" key="12">
    <source>
        <dbReference type="SAM" id="MobiDB-lite"/>
    </source>
</evidence>
<evidence type="ECO:0000256" key="5">
    <source>
        <dbReference type="ARBA" id="ARBA00022475"/>
    </source>
</evidence>
<dbReference type="InterPro" id="IPR011989">
    <property type="entry name" value="ARM-like"/>
</dbReference>
<proteinExistence type="inferred from homology"/>
<comment type="subcellular location">
    <subcellularLocation>
        <location evidence="1">Cell membrane</location>
    </subcellularLocation>
    <subcellularLocation>
        <location evidence="2">Membrane</location>
        <location evidence="2">Coated pit</location>
        <topology evidence="2">Peripheral membrane protein</topology>
        <orientation evidence="2">Cytoplasmic side</orientation>
    </subcellularLocation>
</comment>
<gene>
    <name evidence="14" type="ORF">chiPu_0008713</name>
</gene>
<reference evidence="14 15" key="1">
    <citation type="journal article" date="2018" name="Nat. Ecol. Evol.">
        <title>Shark genomes provide insights into elasmobranch evolution and the origin of vertebrates.</title>
        <authorList>
            <person name="Hara Y"/>
            <person name="Yamaguchi K"/>
            <person name="Onimaru K"/>
            <person name="Kadota M"/>
            <person name="Koyanagi M"/>
            <person name="Keeley SD"/>
            <person name="Tatsumi K"/>
            <person name="Tanaka K"/>
            <person name="Motone F"/>
            <person name="Kageyama Y"/>
            <person name="Nozu R"/>
            <person name="Adachi N"/>
            <person name="Nishimura O"/>
            <person name="Nakagawa R"/>
            <person name="Tanegashima C"/>
            <person name="Kiyatake I"/>
            <person name="Matsumoto R"/>
            <person name="Murakumo K"/>
            <person name="Nishida K"/>
            <person name="Terakita A"/>
            <person name="Kuratani S"/>
            <person name="Sato K"/>
            <person name="Hyodo S Kuraku.S."/>
        </authorList>
    </citation>
    <scope>NUCLEOTIDE SEQUENCE [LARGE SCALE GENOMIC DNA]</scope>
</reference>
<evidence type="ECO:0000256" key="10">
    <source>
        <dbReference type="PIRNR" id="PIRNR037091"/>
    </source>
</evidence>
<dbReference type="FunFam" id="3.30.310.10:FF:000004">
    <property type="entry name" value="AP-2 complex subunit alpha"/>
    <property type="match status" value="1"/>
</dbReference>
<dbReference type="FunFam" id="2.60.40.1230:FF:000003">
    <property type="entry name" value="AP-2 complex subunit alpha"/>
    <property type="match status" value="1"/>
</dbReference>
<dbReference type="Proteomes" id="UP000287033">
    <property type="component" value="Unassembled WGS sequence"/>
</dbReference>
<dbReference type="SUPFAM" id="SSF49348">
    <property type="entry name" value="Clathrin adaptor appendage domain"/>
    <property type="match status" value="1"/>
</dbReference>
<dbReference type="InterPro" id="IPR016024">
    <property type="entry name" value="ARM-type_fold"/>
</dbReference>
<dbReference type="SUPFAM" id="SSF55711">
    <property type="entry name" value="Subdomain of clathrin and coatomer appendage domain"/>
    <property type="match status" value="1"/>
</dbReference>
<dbReference type="OMA" id="PVLMHRY"/>
<dbReference type="GO" id="GO:0072583">
    <property type="term" value="P:clathrin-dependent endocytosis"/>
    <property type="evidence" value="ECO:0007669"/>
    <property type="project" value="InterPro"/>
</dbReference>
<evidence type="ECO:0000256" key="4">
    <source>
        <dbReference type="ARBA" id="ARBA00022448"/>
    </source>
</evidence>
<keyword evidence="15" id="KW-1185">Reference proteome</keyword>
<feature type="region of interest" description="Disordered" evidence="12">
    <location>
        <begin position="600"/>
        <end position="621"/>
    </location>
</feature>
<evidence type="ECO:0000313" key="15">
    <source>
        <dbReference type="Proteomes" id="UP000287033"/>
    </source>
</evidence>
<comment type="function">
    <text evidence="10">Component of the adaptor protein complex 2 (AP-2). Adaptor protein complexes function in protein transport via transport vesicles in different membrane traffic pathways. Adaptor protein complexes are vesicle coat components and appear to be involved in cargo selection and vesicle formation. AP-2 is involved in clathrin-dependent endocytosis in which cargo proteins are incorporated into vesicles surrounded by clathrin (clathrin-coated vesicles, CCVs) which are destined for fusion with the early endosome. The clathrin lattice serves as a mechanical scaffold but is itself unable to bind directly to membrane components. Clathrin-associated adaptor protein (AP) complexes which can bind directly to both the clathrin lattice and to the lipid and protein components of membranes are considered to be the major clathrin adaptors contributing the CCV formation. AP-2 also serves as a cargo receptor to selectively sort the membrane proteins involved in receptor-mediated endocytosis. AP-2 seems to play a role in the recycling of synaptic vesicle membranes from the presynaptic surface. AP-2 recognizes Y-X-X-[FILMV] (Y-X-X-Phi) and [ED]-X-X-X-L-[LI] endocytosis signal motifs within the cytosolic tails of transmembrane cargo molecules. AP-2 may also play a role in maintaining normal post-endocytic trafficking through the ARF6-regulated, non-clathrin pathway. The AP-2 alpha subunit binds polyphosphoinositide-containing lipids, positioning AP-2 on the membrane. The AP-2 alpha subunit acts via its C-terminal appendage domain as a scaffolding platform for endocytic accessory proteins. The AP-2 alpha and AP-2 sigma subunits are thought to contribute to the recognition of the [ED]-X-X-X-L-[LI] motif.</text>
</comment>
<evidence type="ECO:0000256" key="7">
    <source>
        <dbReference type="ARBA" id="ARBA00022927"/>
    </source>
</evidence>
<dbReference type="InterPro" id="IPR002553">
    <property type="entry name" value="Clathrin/coatomer_adapt-like_N"/>
</dbReference>
<dbReference type="FunFam" id="1.25.10.10:FF:000020">
    <property type="entry name" value="AP-2 complex subunit alpha"/>
    <property type="match status" value="1"/>
</dbReference>
<sequence length="958" mass="105939">MSRVGKSKEAEIKRINKELANIRSKFKGDKALDGYSKKKYVCKLLFIFLLGHDIDFGHMEAVNLLSSNKYTEKQIGYLFISVLVNSNSELIRLINNAIKNDLASRNPIFMCLALHCIANVGSREMAEAFASEIPKILVAGDTMDSVKQSAALCLLRLYKTSPDLVPMGEWTSRVVHLLNDQHLGVVTAATSLITCLSKKNPDEFKTCVSLAVSRLSRIVSSASTDLQDYTYYFVPAPWLSVKLLRLLQCYPPPEDTAVKGRLIECMETILNKAQEPPKSKKVQHSNAKNAILFEAISLIIHYDSEPNLLVRACNQLGQFLQHRETNLRYLALESMCLLAGSEFSHEAVKTHIETVINALKTERDVSVRQRAADLLYAMCDRTNAPQIVAEMLSYLETADYSIREEIVLKVAILAEKYAVDYTWYVDTILNLIRIAGDYVSEEVWYRVIQIVINRDDVQGYAAKTVFEALQAPACHENMVKVGGYILGEFGNLIAGDPRSSPLVQFNLLHSKFHLCSVPTRALLLSSYIKFVNLFPETKTTIQDVLRSDSQLRNSDVELQQRAVEYLKLSSIASTDVLATVLEEMPPFPERESSILAKLKKKKGPGTVTDMEEGKKEQTEVNGGVEPAVNASTVSTPSPSADLLGLKSAPAGGGSLLVDVFSDAVPATGALAPGSEDNFSRSLDLPGESPASLLVDATLGADTVTTVPAAGSEDPALPVPDADDLLNKFVCKNNGVLFENQLLQIGIKSEYRQNLGRMYLFFGNKTSVQFLNFTLNVSCPGELQNELNIQAKPVEPIVEGGAQVQQVINIECLSDFTEAPLLNIQFRYGGTVQNITLKLPITVNKFFQPTEMASEDFFQRWKQLSSPQQEAQKIFKANHPMDTEVTKAKLIGFGSALLQDVDPNRDNFVGAGVIHTKSIQVGCLLRLEPNSQAQMYRLTLRTSKEAVSKRLCALLSQQF</sequence>
<dbReference type="SMART" id="SM00809">
    <property type="entry name" value="Alpha_adaptinC2"/>
    <property type="match status" value="1"/>
</dbReference>
<dbReference type="PIRSF" id="PIRSF037091">
    <property type="entry name" value="AP2_complex_alpha"/>
    <property type="match status" value="1"/>
</dbReference>
<dbReference type="OrthoDB" id="413467at2759"/>
<feature type="binding site" evidence="11">
    <location>
        <position position="35"/>
    </location>
    <ligand>
        <name>a 1,2-diacyl-sn-glycero-3-phospho-(1D-myo-inositol-3,4,5-trisphosphate)</name>
        <dbReference type="ChEBI" id="CHEBI:57836"/>
    </ligand>
</feature>
<dbReference type="InterPro" id="IPR013041">
    <property type="entry name" value="Clathrin_app_Ig-like_sf"/>
</dbReference>
<comment type="similarity">
    <text evidence="3 10">Belongs to the adaptor complexes large subunit family.</text>
</comment>
<dbReference type="STRING" id="137246.A0A401SIU2"/>
<feature type="domain" description="Clathrin adaptor alpha/beta/gamma-adaptin appendage Ig-like subdomain" evidence="13">
    <location>
        <begin position="726"/>
        <end position="839"/>
    </location>
</feature>
<dbReference type="Gene3D" id="1.25.10.10">
    <property type="entry name" value="Leucine-rich Repeat Variant"/>
    <property type="match status" value="1"/>
</dbReference>
<dbReference type="GO" id="GO:0035615">
    <property type="term" value="F:clathrin adaptor activity"/>
    <property type="evidence" value="ECO:0007669"/>
    <property type="project" value="InterPro"/>
</dbReference>
<evidence type="ECO:0000256" key="3">
    <source>
        <dbReference type="ARBA" id="ARBA00006613"/>
    </source>
</evidence>
<dbReference type="InterPro" id="IPR050840">
    <property type="entry name" value="Adaptor_Complx_Large_Subunit"/>
</dbReference>
<keyword evidence="9 10" id="KW-0168">Coated pit</keyword>
<evidence type="ECO:0000256" key="1">
    <source>
        <dbReference type="ARBA" id="ARBA00004236"/>
    </source>
</evidence>
<evidence type="ECO:0000256" key="6">
    <source>
        <dbReference type="ARBA" id="ARBA00022583"/>
    </source>
</evidence>
<comment type="caution">
    <text evidence="14">The sequence shown here is derived from an EMBL/GenBank/DDBJ whole genome shotgun (WGS) entry which is preliminary data.</text>
</comment>
<dbReference type="InterPro" id="IPR003164">
    <property type="entry name" value="Clathrin_a-adaptin_app_sub_C"/>
</dbReference>
<keyword evidence="8 10" id="KW-0472">Membrane</keyword>
<dbReference type="PANTHER" id="PTHR22780">
    <property type="entry name" value="ADAPTIN, ALPHA/GAMMA/EPSILON"/>
    <property type="match status" value="1"/>
</dbReference>
<keyword evidence="6 10" id="KW-0254">Endocytosis</keyword>
<keyword evidence="4 10" id="KW-0813">Transport</keyword>
<dbReference type="InterPro" id="IPR017104">
    <property type="entry name" value="AP2_complex_asu"/>
</dbReference>
<evidence type="ECO:0000256" key="11">
    <source>
        <dbReference type="PIRSR" id="PIRSR037091-1"/>
    </source>
</evidence>
<dbReference type="AlphaFoldDB" id="A0A401SIU2"/>
<name>A0A401SIU2_CHIPU</name>
<dbReference type="Pfam" id="PF02883">
    <property type="entry name" value="Alpha_adaptinC2"/>
    <property type="match status" value="1"/>
</dbReference>
<dbReference type="Pfam" id="PF02296">
    <property type="entry name" value="Alpha_adaptin_C"/>
    <property type="match status" value="1"/>
</dbReference>
<keyword evidence="7 10" id="KW-0653">Protein transport</keyword>
<evidence type="ECO:0000256" key="9">
    <source>
        <dbReference type="ARBA" id="ARBA00023176"/>
    </source>
</evidence>
<keyword evidence="5" id="KW-1003">Cell membrane</keyword>
<evidence type="ECO:0000256" key="2">
    <source>
        <dbReference type="ARBA" id="ARBA00004277"/>
    </source>
</evidence>
<dbReference type="EMBL" id="BEZZ01000293">
    <property type="protein sequence ID" value="GCC30265.1"/>
    <property type="molecule type" value="Genomic_DNA"/>
</dbReference>
<dbReference type="InterPro" id="IPR008152">
    <property type="entry name" value="Clathrin_a/b/g-adaptin_app_Ig"/>
</dbReference>
<dbReference type="GO" id="GO:0030122">
    <property type="term" value="C:AP-2 adaptor complex"/>
    <property type="evidence" value="ECO:0007669"/>
    <property type="project" value="InterPro"/>
</dbReference>
<feature type="binding site" evidence="11">
    <location>
        <begin position="39"/>
        <end position="43"/>
    </location>
    <ligand>
        <name>a 1,2-diacyl-sn-glycero-3-phospho-(1D-myo-inositol-3,4,5-trisphosphate)</name>
        <dbReference type="ChEBI" id="CHEBI:57836"/>
    </ligand>
</feature>
<dbReference type="GO" id="GO:0006886">
    <property type="term" value="P:intracellular protein transport"/>
    <property type="evidence" value="ECO:0007669"/>
    <property type="project" value="UniProtKB-UniRule"/>
</dbReference>
<dbReference type="Gene3D" id="3.30.310.10">
    <property type="entry name" value="TATA-Binding Protein"/>
    <property type="match status" value="1"/>
</dbReference>
<evidence type="ECO:0000313" key="14">
    <source>
        <dbReference type="EMBL" id="GCC30265.1"/>
    </source>
</evidence>
<dbReference type="Gene3D" id="2.60.40.1230">
    <property type="match status" value="1"/>
</dbReference>
<evidence type="ECO:0000256" key="8">
    <source>
        <dbReference type="ARBA" id="ARBA00023136"/>
    </source>
</evidence>
<protein>
    <recommendedName>
        <fullName evidence="10">AP-2 complex subunit alpha</fullName>
    </recommendedName>
</protein>
<dbReference type="SUPFAM" id="SSF48371">
    <property type="entry name" value="ARM repeat"/>
    <property type="match status" value="1"/>
</dbReference>
<dbReference type="Pfam" id="PF01602">
    <property type="entry name" value="Adaptin_N"/>
    <property type="match status" value="1"/>
</dbReference>
<dbReference type="InterPro" id="IPR012295">
    <property type="entry name" value="TBP_dom_sf"/>
</dbReference>
<evidence type="ECO:0000259" key="13">
    <source>
        <dbReference type="SMART" id="SM00809"/>
    </source>
</evidence>
<dbReference type="InterPro" id="IPR009028">
    <property type="entry name" value="Coatomer/calthrin_app_sub_C"/>
</dbReference>
<accession>A0A401SIU2</accession>